<evidence type="ECO:0000313" key="8">
    <source>
        <dbReference type="EMBL" id="KAF2480474.1"/>
    </source>
</evidence>
<dbReference type="GO" id="GO:0051604">
    <property type="term" value="P:protein maturation"/>
    <property type="evidence" value="ECO:0007669"/>
    <property type="project" value="UniProtKB-UniRule"/>
</dbReference>
<dbReference type="GO" id="GO:0097361">
    <property type="term" value="C:cytosolic [4Fe-4S] assembly targeting complex"/>
    <property type="evidence" value="ECO:0007669"/>
    <property type="project" value="UniProtKB-UniRule"/>
</dbReference>
<name>A0A6A6PLE1_9PEZI</name>
<dbReference type="Gene3D" id="1.25.10.10">
    <property type="entry name" value="Leucine-rich Repeat Variant"/>
    <property type="match status" value="2"/>
</dbReference>
<evidence type="ECO:0000256" key="1">
    <source>
        <dbReference type="ARBA" id="ARBA00004123"/>
    </source>
</evidence>
<protein>
    <recommendedName>
        <fullName evidence="5">MMS19 nucleotide excision repair protein</fullName>
    </recommendedName>
</protein>
<dbReference type="GO" id="GO:0016226">
    <property type="term" value="P:iron-sulfur cluster assembly"/>
    <property type="evidence" value="ECO:0007669"/>
    <property type="project" value="UniProtKB-UniRule"/>
</dbReference>
<keyword evidence="5" id="KW-0234">DNA repair</keyword>
<keyword evidence="4 5" id="KW-0539">Nucleus</keyword>
<dbReference type="SUPFAM" id="SSF48371">
    <property type="entry name" value="ARM repeat"/>
    <property type="match status" value="1"/>
</dbReference>
<evidence type="ECO:0000256" key="5">
    <source>
        <dbReference type="RuleBase" id="RU367072"/>
    </source>
</evidence>
<dbReference type="Proteomes" id="UP000799767">
    <property type="component" value="Unassembled WGS sequence"/>
</dbReference>
<comment type="subcellular location">
    <subcellularLocation>
        <location evidence="1 5">Nucleus</location>
    </subcellularLocation>
</comment>
<dbReference type="GO" id="GO:0006281">
    <property type="term" value="P:DNA repair"/>
    <property type="evidence" value="ECO:0007669"/>
    <property type="project" value="UniProtKB-UniRule"/>
</dbReference>
<comment type="function">
    <text evidence="5">Key component of the cytosolic iron-sulfur protein assembly (CIA) complex, a multiprotein complex that mediates the incorporation of iron-sulfur cluster into apoproteins specifically involved in DNA metabolism and genomic integrity. In the CIA complex, MMS19 acts as an adapter between early-acting CIA components and a subset of cellular target iron-sulfur proteins.</text>
</comment>
<dbReference type="InterPro" id="IPR029240">
    <property type="entry name" value="MMS19_N"/>
</dbReference>
<reference evidence="8" key="1">
    <citation type="journal article" date="2020" name="Stud. Mycol.">
        <title>101 Dothideomycetes genomes: a test case for predicting lifestyles and emergence of pathogens.</title>
        <authorList>
            <person name="Haridas S."/>
            <person name="Albert R."/>
            <person name="Binder M."/>
            <person name="Bloem J."/>
            <person name="Labutti K."/>
            <person name="Salamov A."/>
            <person name="Andreopoulos B."/>
            <person name="Baker S."/>
            <person name="Barry K."/>
            <person name="Bills G."/>
            <person name="Bluhm B."/>
            <person name="Cannon C."/>
            <person name="Castanera R."/>
            <person name="Culley D."/>
            <person name="Daum C."/>
            <person name="Ezra D."/>
            <person name="Gonzalez J."/>
            <person name="Henrissat B."/>
            <person name="Kuo A."/>
            <person name="Liang C."/>
            <person name="Lipzen A."/>
            <person name="Lutzoni F."/>
            <person name="Magnuson J."/>
            <person name="Mondo S."/>
            <person name="Nolan M."/>
            <person name="Ohm R."/>
            <person name="Pangilinan J."/>
            <person name="Park H.-J."/>
            <person name="Ramirez L."/>
            <person name="Alfaro M."/>
            <person name="Sun H."/>
            <person name="Tritt A."/>
            <person name="Yoshinaga Y."/>
            <person name="Zwiers L.-H."/>
            <person name="Turgeon B."/>
            <person name="Goodwin S."/>
            <person name="Spatafora J."/>
            <person name="Crous P."/>
            <person name="Grigoriev I."/>
        </authorList>
    </citation>
    <scope>NUCLEOTIDE SEQUENCE</scope>
    <source>
        <strain evidence="8">CBS 113389</strain>
    </source>
</reference>
<keyword evidence="5" id="KW-0227">DNA damage</keyword>
<dbReference type="InterPro" id="IPR011989">
    <property type="entry name" value="ARM-like"/>
</dbReference>
<feature type="domain" description="MMS19 C-terminal" evidence="6">
    <location>
        <begin position="543"/>
        <end position="969"/>
    </location>
</feature>
<evidence type="ECO:0000256" key="3">
    <source>
        <dbReference type="ARBA" id="ARBA00022737"/>
    </source>
</evidence>
<dbReference type="EMBL" id="MU001639">
    <property type="protein sequence ID" value="KAF2480474.1"/>
    <property type="molecule type" value="Genomic_DNA"/>
</dbReference>
<keyword evidence="3" id="KW-0677">Repeat</keyword>
<dbReference type="PANTHER" id="PTHR12891:SF0">
    <property type="entry name" value="MMS19 NUCLEOTIDE EXCISION REPAIR PROTEIN HOMOLOG"/>
    <property type="match status" value="1"/>
</dbReference>
<evidence type="ECO:0000259" key="6">
    <source>
        <dbReference type="Pfam" id="PF12460"/>
    </source>
</evidence>
<dbReference type="RefSeq" id="XP_033587044.1">
    <property type="nucleotide sequence ID" value="XM_033732092.1"/>
</dbReference>
<dbReference type="InterPro" id="IPR016024">
    <property type="entry name" value="ARM-type_fold"/>
</dbReference>
<dbReference type="GeneID" id="54473094"/>
<evidence type="ECO:0000313" key="9">
    <source>
        <dbReference type="Proteomes" id="UP000799767"/>
    </source>
</evidence>
<proteinExistence type="inferred from homology"/>
<evidence type="ECO:0000256" key="2">
    <source>
        <dbReference type="ARBA" id="ARBA00009340"/>
    </source>
</evidence>
<dbReference type="Pfam" id="PF12460">
    <property type="entry name" value="MMS19_C"/>
    <property type="match status" value="1"/>
</dbReference>
<dbReference type="OrthoDB" id="342900at2759"/>
<accession>A0A6A6PLE1</accession>
<evidence type="ECO:0000256" key="4">
    <source>
        <dbReference type="ARBA" id="ARBA00023242"/>
    </source>
</evidence>
<sequence>MSDIQLYLLEVDKDKQEAKNIAVQSGVKLRNRQLKLIDLITSLQEYINDKDDAAIRAKSVAYLADVLENVPSKVLSGQERRLLSDFILGRIEGDLEGIGHSARALIALEAQGKWDAETAKTVARTFVDYANPLKQFKLQTDRYATIQLFDILLSKYRTPLKELHDADPEFMAAFVALFEGEKDPRNLMLVFSILQVPMTEWDIHAHAQDLFDAVFNYFPVTFKPPPDDPYGITAQDLKDRLRDCIAATSDFAAFSIPALLDKLDSSSMNTKRDVLQAIQACVVGYTPNTINQYSVPLWDALKFEILNVQENDLAEASLQALALIAAKFAENEGRLNTFLGTIIKECNEHLEDAPTKQSQAAGLILHAVAGSAPTVADKIAKGVLPKLFTLHNSSESLAKRRGLLEIFNEIAKAYVGLTLAAPSTNIDTFQESAAEALQATLRAVQRAPKSEVSLRLTAVEGLAFLLAIPRLLTQDQTYQVVDAMTDVILHETIQGHGDIRPQSIQALGEMAHTCPAAIRDRAIPAFMAELPDAPDGNYAFSPVLEAFAQLSAEQQVFDTVVRRLKNKLGAAKHQNASASYQRALLLATLYAFTYGTPVRDEDGVIKSSYYTEYAEPLIRDLHEAASVTPNMQDTAEIVGRICNIILRPQGVHFQNTIHNQHMFWTAPTEGHADMAAPYLESIAPLSLYYYAALRPEVVEPTEILSLLKTLTSEATNEKSDGPRLHLILRHLSLLINKYINPKTLQPTLEAAGIKLDTLLSSPTATPTSTSLAFTTLKALLIQGRSPALTTTYLQALLALLSDPTASIAQRFPALLAEDDILIKENHCLVSGLYKQRTFNQTVPLLIAAVQQASSDPQIKQNHLIALSGILKWLPYSMLQPSLSALVPPLLQTLDLPAPDAKAPALTIFESVLMHEPSLVAEHTASLITRLLNSTTTTAATNTTPGQTSVTAANVASVRAKALQCLTLVPRQLKRETVVPYRRQVVKKLMFCLDDGKREVRAEAVRCRKAWLGLDEEEEDDD</sequence>
<comment type="similarity">
    <text evidence="2 5">Belongs to the MET18/MMS19 family.</text>
</comment>
<dbReference type="Pfam" id="PF14500">
    <property type="entry name" value="MMS19_N"/>
    <property type="match status" value="1"/>
</dbReference>
<dbReference type="InterPro" id="IPR024687">
    <property type="entry name" value="MMS19_C"/>
</dbReference>
<gene>
    <name evidence="8" type="ORF">BDY17DRAFT_284327</name>
</gene>
<feature type="domain" description="MMS19 N-terminal" evidence="7">
    <location>
        <begin position="40"/>
        <end position="307"/>
    </location>
</feature>
<organism evidence="8 9">
    <name type="scientific">Neohortaea acidophila</name>
    <dbReference type="NCBI Taxonomy" id="245834"/>
    <lineage>
        <taxon>Eukaryota</taxon>
        <taxon>Fungi</taxon>
        <taxon>Dikarya</taxon>
        <taxon>Ascomycota</taxon>
        <taxon>Pezizomycotina</taxon>
        <taxon>Dothideomycetes</taxon>
        <taxon>Dothideomycetidae</taxon>
        <taxon>Mycosphaerellales</taxon>
        <taxon>Teratosphaeriaceae</taxon>
        <taxon>Neohortaea</taxon>
    </lineage>
</organism>
<keyword evidence="9" id="KW-1185">Reference proteome</keyword>
<dbReference type="InterPro" id="IPR039920">
    <property type="entry name" value="MMS19"/>
</dbReference>
<evidence type="ECO:0000259" key="7">
    <source>
        <dbReference type="Pfam" id="PF14500"/>
    </source>
</evidence>
<dbReference type="AlphaFoldDB" id="A0A6A6PLE1"/>
<dbReference type="GO" id="GO:0005634">
    <property type="term" value="C:nucleus"/>
    <property type="evidence" value="ECO:0007669"/>
    <property type="project" value="UniProtKB-SubCell"/>
</dbReference>
<dbReference type="PANTHER" id="PTHR12891">
    <property type="entry name" value="DNA REPAIR/TRANSCRIPTION PROTEIN MET18/MMS19"/>
    <property type="match status" value="1"/>
</dbReference>